<dbReference type="STRING" id="303698.A0A1V6T8R8"/>
<accession>A0A1V6T8R8</accession>
<protein>
    <recommendedName>
        <fullName evidence="1">F-box domain-containing protein</fullName>
    </recommendedName>
</protein>
<gene>
    <name evidence="2" type="ORF">PENSTE_c010G04238</name>
</gene>
<dbReference type="CDD" id="cd09917">
    <property type="entry name" value="F-box_SF"/>
    <property type="match status" value="1"/>
</dbReference>
<evidence type="ECO:0000313" key="2">
    <source>
        <dbReference type="EMBL" id="OQE22521.1"/>
    </source>
</evidence>
<dbReference type="SUPFAM" id="SSF81383">
    <property type="entry name" value="F-box domain"/>
    <property type="match status" value="1"/>
</dbReference>
<feature type="domain" description="F-box" evidence="1">
    <location>
        <begin position="47"/>
        <end position="96"/>
    </location>
</feature>
<dbReference type="Pfam" id="PF00646">
    <property type="entry name" value="F-box"/>
    <property type="match status" value="1"/>
</dbReference>
<reference evidence="3" key="1">
    <citation type="journal article" date="2017" name="Nat. Microbiol.">
        <title>Global analysis of biosynthetic gene clusters reveals vast potential of secondary metabolite production in Penicillium species.</title>
        <authorList>
            <person name="Nielsen J.C."/>
            <person name="Grijseels S."/>
            <person name="Prigent S."/>
            <person name="Ji B."/>
            <person name="Dainat J."/>
            <person name="Nielsen K.F."/>
            <person name="Frisvad J.C."/>
            <person name="Workman M."/>
            <person name="Nielsen J."/>
        </authorList>
    </citation>
    <scope>NUCLEOTIDE SEQUENCE [LARGE SCALE GENOMIC DNA]</scope>
    <source>
        <strain evidence="3">IBT 24891</strain>
    </source>
</reference>
<dbReference type="Gene3D" id="1.20.1280.50">
    <property type="match status" value="1"/>
</dbReference>
<dbReference type="InterPro" id="IPR001810">
    <property type="entry name" value="F-box_dom"/>
</dbReference>
<evidence type="ECO:0000313" key="3">
    <source>
        <dbReference type="Proteomes" id="UP000191285"/>
    </source>
</evidence>
<keyword evidence="3" id="KW-1185">Reference proteome</keyword>
<dbReference type="SMART" id="SM00256">
    <property type="entry name" value="FBOX"/>
    <property type="match status" value="1"/>
</dbReference>
<dbReference type="PROSITE" id="PS50181">
    <property type="entry name" value="FBOX"/>
    <property type="match status" value="1"/>
</dbReference>
<comment type="caution">
    <text evidence="2">The sequence shown here is derived from an EMBL/GenBank/DDBJ whole genome shotgun (WGS) entry which is preliminary data.</text>
</comment>
<dbReference type="AlphaFoldDB" id="A0A1V6T8R8"/>
<proteinExistence type="predicted"/>
<name>A0A1V6T8R8_9EURO</name>
<evidence type="ECO:0000259" key="1">
    <source>
        <dbReference type="PROSITE" id="PS50181"/>
    </source>
</evidence>
<sequence length="517" mass="59215">MNHDTEPIIGRDLDQMIRYAIVNKVLNKIYSHDLPEILALVDRKIKYDIVGRLPMELVAIICQYVDLKDIFRLRVVSRRWHTILSSKVVQYTFIHAPSWWLQKRYSATPNDFIKKWFRILNGQFVTTISYFPLHQRQDPWAKSTDYSNGRFAWIDSYTSQVLSVLNIWTGELVSFTTEDRQNLRCVRVSVELAVAITGRTCRVWHLQSRQYFSFQLPDALCEGRILVHGPKVMLLCEKHLVHWSFASRTAHITVLEDLDSLRVLDLDENEDGYTLVYCPAAIPDLQGLDITETLGPRTESREVHVEHFALKDGGFESTAKRIEMIPLHGLDKRISAVSRYSNAFYSLHPGQGSLNAERVTYSGLDMDSDVNQGLFGDFTGPRLHYLNLVSLENGGNVVFHHLSLEEHELPGDERLRTVSPNPGIIYASQGNCTDGDGWCTEPIIFHCTNSAPGSVRSYSKQARFSIPYGCHVHGDEDFMISLYRDQVNIQSFNGRDIWDPEAIAWPFEVRNMAMMGE</sequence>
<dbReference type="OrthoDB" id="5295250at2759"/>
<dbReference type="Proteomes" id="UP000191285">
    <property type="component" value="Unassembled WGS sequence"/>
</dbReference>
<organism evidence="2 3">
    <name type="scientific">Penicillium steckii</name>
    <dbReference type="NCBI Taxonomy" id="303698"/>
    <lineage>
        <taxon>Eukaryota</taxon>
        <taxon>Fungi</taxon>
        <taxon>Dikarya</taxon>
        <taxon>Ascomycota</taxon>
        <taxon>Pezizomycotina</taxon>
        <taxon>Eurotiomycetes</taxon>
        <taxon>Eurotiomycetidae</taxon>
        <taxon>Eurotiales</taxon>
        <taxon>Aspergillaceae</taxon>
        <taxon>Penicillium</taxon>
    </lineage>
</organism>
<dbReference type="InterPro" id="IPR036047">
    <property type="entry name" value="F-box-like_dom_sf"/>
</dbReference>
<dbReference type="EMBL" id="MLKD01000010">
    <property type="protein sequence ID" value="OQE22521.1"/>
    <property type="molecule type" value="Genomic_DNA"/>
</dbReference>